<protein>
    <recommendedName>
        <fullName evidence="2">PSD13 N-terminal domain-containing protein</fullName>
    </recommendedName>
</protein>
<reference evidence="3 4" key="1">
    <citation type="submission" date="2024-02" db="EMBL/GenBank/DDBJ databases">
        <authorList>
            <person name="Chen Y."/>
            <person name="Shah S."/>
            <person name="Dougan E. K."/>
            <person name="Thang M."/>
            <person name="Chan C."/>
        </authorList>
    </citation>
    <scope>NUCLEOTIDE SEQUENCE [LARGE SCALE GENOMIC DNA]</scope>
</reference>
<dbReference type="SUPFAM" id="SSF53335">
    <property type="entry name" value="S-adenosyl-L-methionine-dependent methyltransferases"/>
    <property type="match status" value="1"/>
</dbReference>
<dbReference type="InterPro" id="IPR035298">
    <property type="entry name" value="PSMD13"/>
</dbReference>
<dbReference type="Gene3D" id="3.40.50.150">
    <property type="entry name" value="Vaccinia Virus protein VP39"/>
    <property type="match status" value="1"/>
</dbReference>
<evidence type="ECO:0000313" key="4">
    <source>
        <dbReference type="Proteomes" id="UP001642484"/>
    </source>
</evidence>
<dbReference type="Proteomes" id="UP001642484">
    <property type="component" value="Unassembled WGS sequence"/>
</dbReference>
<dbReference type="InterPro" id="IPR054179">
    <property type="entry name" value="PSD13_N"/>
</dbReference>
<evidence type="ECO:0000259" key="2">
    <source>
        <dbReference type="Pfam" id="PF22037"/>
    </source>
</evidence>
<accession>A0ABP0JXH4</accession>
<dbReference type="PANTHER" id="PTHR10539:SF0">
    <property type="entry name" value="26S PROTEASOME NON-ATPASE REGULATORY SUBUNIT 13"/>
    <property type="match status" value="1"/>
</dbReference>
<dbReference type="InterPro" id="IPR029063">
    <property type="entry name" value="SAM-dependent_MTases_sf"/>
</dbReference>
<gene>
    <name evidence="3" type="ORF">CCMP2556_LOCUS13571</name>
</gene>
<proteinExistence type="predicted"/>
<comment type="caution">
    <text evidence="3">The sequence shown here is derived from an EMBL/GenBank/DDBJ whole genome shotgun (WGS) entry which is preliminary data.</text>
</comment>
<name>A0ABP0JXH4_9DINO</name>
<feature type="domain" description="PSD13 N-terminal" evidence="2">
    <location>
        <begin position="24"/>
        <end position="241"/>
    </location>
</feature>
<dbReference type="Pfam" id="PF22037">
    <property type="entry name" value="PSD13_N"/>
    <property type="match status" value="1"/>
</dbReference>
<dbReference type="EMBL" id="CAXAMN010006780">
    <property type="protein sequence ID" value="CAK9019186.1"/>
    <property type="molecule type" value="Genomic_DNA"/>
</dbReference>
<dbReference type="PANTHER" id="PTHR10539">
    <property type="entry name" value="26S PROTEASOME NON-ATPASE REGULATORY SUBUNIT 13"/>
    <property type="match status" value="1"/>
</dbReference>
<keyword evidence="4" id="KW-1185">Reference proteome</keyword>
<organism evidence="3 4">
    <name type="scientific">Durusdinium trenchii</name>
    <dbReference type="NCBI Taxonomy" id="1381693"/>
    <lineage>
        <taxon>Eukaryota</taxon>
        <taxon>Sar</taxon>
        <taxon>Alveolata</taxon>
        <taxon>Dinophyceae</taxon>
        <taxon>Suessiales</taxon>
        <taxon>Symbiodiniaceae</taxon>
        <taxon>Durusdinium</taxon>
    </lineage>
</organism>
<keyword evidence="1" id="KW-0647">Proteasome</keyword>
<sequence length="840" mass="93586">MDMDPSQALEAQRKAHPELGEQVDKIQKFVDSKLYHQLTQSLLEYLVNPPFTSPSAAGELKEFYESFIRGFDSKFDKVRWVQILSIIAKPQTPQVALELLAPYEEAMASSRDAKFLWQTLKGEKLTLSGNTDAAKELLDTLGADIDAAYEVQALIQSHFHKTKALLWKTLSRPDEFYKSSILYLAFTPLEAIPKEERPRIAFETVVSALVAEEEFNFGELTQQEIIPSLEGSQYAWIRDLLQAFSEGKFDLFDSALAKNKAQMEATPELKSAEIILRRKMCALSLMELAFRKPKKQRRLNFTEVAQHCRVAANEADGDPRGFGKVSLLAERRYLADTGATPLDVLHPWPIRDLPAESPREAGASAGAPLRGLQLRDGLEFLVEASPSALPEATQVGLFIGLFSASHTNSEAKVEEWMVAGGTPPKHNPLRLWTMFTHQYTEHGGVVQPDELGDSCFGEAWRAEFCARVWTCLRSEGAPGGGRQWRIAVAARFAAGYRVEVYLGPPLPACRDYLSAEAQRIHPAVSWWAPPVAEHAVPSLSGMASHAAFLQLRLLFVNRENYWWGKEAEVLPSSCWLDLMQASVNSAMDSPAARPERYGLRPAPLNPHGLWLEFGVGSGKTTAAIAMQMRALVGQSATLHGFDSFQGLPSDWDYTHLGAGTFSTGGQVPPHLLEMPNVRIHMGLFSETLGDLDEFGTTPVAFAHIDVDIFPSAIEVLSRIACQLMAGSVLVYDELVNYVGFELSGEYRAWEYVASTYGIGWQYAGMYWQQVEHLVMKSMCADLIRGQIDEVNQLVTVTWVKPRILDPVRIDLMRERMDAWASQTGLLLEHLEQVTPELLVS</sequence>
<evidence type="ECO:0000313" key="3">
    <source>
        <dbReference type="EMBL" id="CAK9019186.1"/>
    </source>
</evidence>
<evidence type="ECO:0000256" key="1">
    <source>
        <dbReference type="ARBA" id="ARBA00022942"/>
    </source>
</evidence>